<gene>
    <name evidence="3" type="ORF">CVT24_005446</name>
</gene>
<feature type="compositionally biased region" description="Low complexity" evidence="1">
    <location>
        <begin position="404"/>
        <end position="420"/>
    </location>
</feature>
<feature type="compositionally biased region" description="Basic and acidic residues" evidence="1">
    <location>
        <begin position="70"/>
        <end position="83"/>
    </location>
</feature>
<feature type="compositionally biased region" description="Acidic residues" evidence="1">
    <location>
        <begin position="481"/>
        <end position="491"/>
    </location>
</feature>
<dbReference type="Pfam" id="PF20499">
    <property type="entry name" value="DUF6729"/>
    <property type="match status" value="1"/>
</dbReference>
<proteinExistence type="predicted"/>
<feature type="compositionally biased region" description="Basic and acidic residues" evidence="1">
    <location>
        <begin position="469"/>
        <end position="480"/>
    </location>
</feature>
<feature type="compositionally biased region" description="Basic residues" evidence="1">
    <location>
        <begin position="336"/>
        <end position="348"/>
    </location>
</feature>
<dbReference type="PANTHER" id="PTHR24401:SF29">
    <property type="entry name" value="SI:CH211-243P7.3-RELATED"/>
    <property type="match status" value="1"/>
</dbReference>
<dbReference type="PANTHER" id="PTHR24401">
    <property type="entry name" value="SI:CH211-243P7.3-RELATED"/>
    <property type="match status" value="1"/>
</dbReference>
<feature type="compositionally biased region" description="Basic and acidic residues" evidence="1">
    <location>
        <begin position="90"/>
        <end position="108"/>
    </location>
</feature>
<dbReference type="AlphaFoldDB" id="A0A409YC61"/>
<name>A0A409YC61_9AGAR</name>
<dbReference type="InterPro" id="IPR012337">
    <property type="entry name" value="RNaseH-like_sf"/>
</dbReference>
<feature type="domain" description="DUF6729" evidence="2">
    <location>
        <begin position="575"/>
        <end position="783"/>
    </location>
</feature>
<feature type="region of interest" description="Disordered" evidence="1">
    <location>
        <begin position="309"/>
        <end position="375"/>
    </location>
</feature>
<dbReference type="GO" id="GO:0003676">
    <property type="term" value="F:nucleic acid binding"/>
    <property type="evidence" value="ECO:0007669"/>
    <property type="project" value="InterPro"/>
</dbReference>
<evidence type="ECO:0000313" key="3">
    <source>
        <dbReference type="EMBL" id="PPR00595.1"/>
    </source>
</evidence>
<feature type="region of interest" description="Disordered" evidence="1">
    <location>
        <begin position="466"/>
        <end position="540"/>
    </location>
</feature>
<dbReference type="InterPro" id="IPR046616">
    <property type="entry name" value="DUF6729"/>
</dbReference>
<dbReference type="InParanoid" id="A0A409YC61"/>
<feature type="compositionally biased region" description="Acidic residues" evidence="1">
    <location>
        <begin position="516"/>
        <end position="528"/>
    </location>
</feature>
<dbReference type="InterPro" id="IPR036397">
    <property type="entry name" value="RNaseH_sf"/>
</dbReference>
<comment type="caution">
    <text evidence="3">The sequence shown here is derived from an EMBL/GenBank/DDBJ whole genome shotgun (WGS) entry which is preliminary data.</text>
</comment>
<feature type="region of interest" description="Disordered" evidence="1">
    <location>
        <begin position="66"/>
        <end position="115"/>
    </location>
</feature>
<sequence>MPANLAILSDPTKNTCPSFEDEEYSAIRQALIAGHQGPDAMTDEAAVAKLKETWTNSNARKIEAWNQQEAQRKEREAEEERAAQEAAAAEQERKRMEKEAEDEAERKAAEKKKPKINSFDANKSISSYIEPRPSSFAINKLDNLGYVELDYFTDRGCRQAQEEVEQASHNTTFGLTSLGGNGASDSGGLGLQPLSSLRPLKGIRRDQDLSWSETVSAKNTMISWMFKSKAWPEQHVQCTAKFFWALENHPIRKTSALGDRIVVVYGARARREWFDALERNEGFNLALIDESLMRSIADEVLEAARRAETEAVKRSVGRPRGSGKQKAVVETGPKRPPGRPRGSGKRKRADSEQDSDDLGVLQVKRGPGRPPKNVLGRVSVINLQGQKIRVAGNGRYNQAFMLEGSSSRSGSGLSNSSITSRQRSPLPTNVFSVHPRPTLPLPRTQAQAPQTTLPTHIEAEVVPLEPGEDPQHFVCDVDGHDVDEDVDDDDGDGSHCLENEASGEGIGVNEERPSGDEEEDEVDPDDALQDNPLSNESQKREPRAPWLLVVFNSLSAEARKRTTKGVPLLYTETQSFWFVHKSAYLILRAAGFPIPQLLYNPRFFLWDPLALETVPCPYCKTPLVRHGQISYPRQVVDFDSPFWIIGFRYRCPSCRHAKSNQHTVTFQSWDSRIIKVLSPPLAAEFPAELSWRSGMSRSLAEWMRSCFQAGMGAKQFTDVILAQHTLYHDKRRLQYLHTIVPRTLSTWIQNQKFAACLPYDDRSPEGFHGFVPSASWFRMIYDRMIEEHQSEILQHTAMLPLNVGAIDHSFKFSKQLARAKHEPVFPGLLTITNENGEIRTCHLVTTTGHSQSEPILMSATESLDMYGHPQPSAMYTDNISGDKALLEDAFNSALTQDVISVGEKYTHLEKLEIPPEVSVLVMKTVPQIDEVCKSILDDVLRGGEPVAIGFDSEWNVDYLANDRIRHQGPTALVQFAYRNAVGDMIAEGYLPSQLRAVLESPKVLKVGRMIDTDVANLRATGGITGPLHGIVDLAKLAKQRCVINSIRTTSLADLVARVLHRQLVKNSSEKISNTLF</sequence>
<dbReference type="EMBL" id="NHTK01001304">
    <property type="protein sequence ID" value="PPR00595.1"/>
    <property type="molecule type" value="Genomic_DNA"/>
</dbReference>
<feature type="region of interest" description="Disordered" evidence="1">
    <location>
        <begin position="404"/>
        <end position="428"/>
    </location>
</feature>
<evidence type="ECO:0000256" key="1">
    <source>
        <dbReference type="SAM" id="MobiDB-lite"/>
    </source>
</evidence>
<accession>A0A409YC61</accession>
<dbReference type="Proteomes" id="UP000284842">
    <property type="component" value="Unassembled WGS sequence"/>
</dbReference>
<dbReference type="SUPFAM" id="SSF53098">
    <property type="entry name" value="Ribonuclease H-like"/>
    <property type="match status" value="1"/>
</dbReference>
<evidence type="ECO:0000259" key="2">
    <source>
        <dbReference type="Pfam" id="PF20499"/>
    </source>
</evidence>
<dbReference type="OrthoDB" id="1920326at2759"/>
<evidence type="ECO:0000313" key="4">
    <source>
        <dbReference type="Proteomes" id="UP000284842"/>
    </source>
</evidence>
<protein>
    <recommendedName>
        <fullName evidence="2">DUF6729 domain-containing protein</fullName>
    </recommendedName>
</protein>
<dbReference type="Gene3D" id="3.30.420.10">
    <property type="entry name" value="Ribonuclease H-like superfamily/Ribonuclease H"/>
    <property type="match status" value="1"/>
</dbReference>
<reference evidence="3 4" key="1">
    <citation type="journal article" date="2018" name="Evol. Lett.">
        <title>Horizontal gene cluster transfer increased hallucinogenic mushroom diversity.</title>
        <authorList>
            <person name="Reynolds H.T."/>
            <person name="Vijayakumar V."/>
            <person name="Gluck-Thaler E."/>
            <person name="Korotkin H.B."/>
            <person name="Matheny P.B."/>
            <person name="Slot J.C."/>
        </authorList>
    </citation>
    <scope>NUCLEOTIDE SEQUENCE [LARGE SCALE GENOMIC DNA]</scope>
    <source>
        <strain evidence="3 4">2629</strain>
    </source>
</reference>
<organism evidence="3 4">
    <name type="scientific">Panaeolus cyanescens</name>
    <dbReference type="NCBI Taxonomy" id="181874"/>
    <lineage>
        <taxon>Eukaryota</taxon>
        <taxon>Fungi</taxon>
        <taxon>Dikarya</taxon>
        <taxon>Basidiomycota</taxon>
        <taxon>Agaricomycotina</taxon>
        <taxon>Agaricomycetes</taxon>
        <taxon>Agaricomycetidae</taxon>
        <taxon>Agaricales</taxon>
        <taxon>Agaricineae</taxon>
        <taxon>Galeropsidaceae</taxon>
        <taxon>Panaeolus</taxon>
    </lineage>
</organism>
<keyword evidence="4" id="KW-1185">Reference proteome</keyword>